<organism evidence="2 3">
    <name type="scientific">Drosophila suzukii</name>
    <name type="common">Spotted-wing drosophila fruit fly</name>
    <dbReference type="NCBI Taxonomy" id="28584"/>
    <lineage>
        <taxon>Eukaryota</taxon>
        <taxon>Metazoa</taxon>
        <taxon>Ecdysozoa</taxon>
        <taxon>Arthropoda</taxon>
        <taxon>Hexapoda</taxon>
        <taxon>Insecta</taxon>
        <taxon>Pterygota</taxon>
        <taxon>Neoptera</taxon>
        <taxon>Endopterygota</taxon>
        <taxon>Diptera</taxon>
        <taxon>Brachycera</taxon>
        <taxon>Muscomorpha</taxon>
        <taxon>Ephydroidea</taxon>
        <taxon>Drosophilidae</taxon>
        <taxon>Drosophila</taxon>
        <taxon>Sophophora</taxon>
    </lineage>
</organism>
<proteinExistence type="predicted"/>
<dbReference type="Proteomes" id="UP001652628">
    <property type="component" value="Chromosome X"/>
</dbReference>
<dbReference type="AlphaFoldDB" id="A0AB39YY11"/>
<sequence length="116" mass="13698">MKFYKSMLICFYGLVICDWILAAPQPKCMLNKTREEPSESDPINFNEDPIISGEVKALDRQIEMLNSIVVWPIKFFCEEAKNIFKDWEYLQTCEVVKRSKAWSQKRITGEMESYED</sequence>
<protein>
    <submittedName>
        <fullName evidence="3">Uncharacterized protein</fullName>
    </submittedName>
</protein>
<keyword evidence="1" id="KW-0732">Signal</keyword>
<name>A0AB39YY11_DROSZ</name>
<feature type="chain" id="PRO_5044231554" evidence="1">
    <location>
        <begin position="23"/>
        <end position="116"/>
    </location>
</feature>
<accession>A0AB39YY11</accession>
<gene>
    <name evidence="3" type="primary">LOC108005271</name>
</gene>
<evidence type="ECO:0000313" key="3">
    <source>
        <dbReference type="RefSeq" id="XP_016923948.1"/>
    </source>
</evidence>
<evidence type="ECO:0000313" key="2">
    <source>
        <dbReference type="Proteomes" id="UP001652628"/>
    </source>
</evidence>
<dbReference type="RefSeq" id="XP_016923948.1">
    <property type="nucleotide sequence ID" value="XM_017068459.4"/>
</dbReference>
<dbReference type="GeneID" id="108005271"/>
<evidence type="ECO:0000256" key="1">
    <source>
        <dbReference type="SAM" id="SignalP"/>
    </source>
</evidence>
<keyword evidence="2" id="KW-1185">Reference proteome</keyword>
<reference evidence="3" key="1">
    <citation type="submission" date="2025-08" db="UniProtKB">
        <authorList>
            <consortium name="RefSeq"/>
        </authorList>
    </citation>
    <scope>IDENTIFICATION</scope>
</reference>
<feature type="signal peptide" evidence="1">
    <location>
        <begin position="1"/>
        <end position="22"/>
    </location>
</feature>